<dbReference type="GO" id="GO:0005576">
    <property type="term" value="C:extracellular region"/>
    <property type="evidence" value="ECO:0007669"/>
    <property type="project" value="UniProtKB-SubCell"/>
</dbReference>
<protein>
    <recommendedName>
        <fullName evidence="9">Phytosulfokine</fullName>
    </recommendedName>
    <component>
        <recommendedName>
            <fullName evidence="9">Phytosulfokine-alpha</fullName>
            <shortName evidence="9">PSK-alpha</shortName>
            <shortName evidence="9">Phytosulfokine-a</shortName>
        </recommendedName>
    </component>
    <component>
        <recommendedName>
            <fullName evidence="9">Phytosulfokine-beta</fullName>
            <shortName evidence="9">PSK-beta</shortName>
            <shortName evidence="9">Phytosulfokine-b</shortName>
        </recommendedName>
    </component>
</protein>
<comment type="similarity">
    <text evidence="2 9">Belongs to the phytosulfokine family.</text>
</comment>
<evidence type="ECO:0000256" key="2">
    <source>
        <dbReference type="ARBA" id="ARBA00010781"/>
    </source>
</evidence>
<proteinExistence type="inferred from homology"/>
<evidence type="ECO:0000256" key="5">
    <source>
        <dbReference type="ARBA" id="ARBA00022641"/>
    </source>
</evidence>
<feature type="non-terminal residue" evidence="10">
    <location>
        <position position="1"/>
    </location>
</feature>
<comment type="PTM">
    <text evidence="9">PSK-alpha is produced by endopeptidase digestion. PSK-beta is produced from PSK-alpha by exopeptidase digestion.</text>
</comment>
<sequence>PNKVPFFPSHTQIIRTKNMMKQNVYFLQLLLVSMIIFSQASSRFLANKLQVEEEAKLPKRANDGDSIDKMGTINLNRLMGLEEYSCEDKNDQECIKRRVLEEAHLDYIYTQHHNHP</sequence>
<evidence type="ECO:0000256" key="8">
    <source>
        <dbReference type="ARBA" id="ARBA00023030"/>
    </source>
</evidence>
<comment type="subcellular location">
    <subcellularLocation>
        <location evidence="1 9">Secreted</location>
    </subcellularLocation>
</comment>
<keyword evidence="8 9" id="KW-0339">Growth factor</keyword>
<name>A0ABD2TE82_9SOLN</name>
<evidence type="ECO:0000256" key="1">
    <source>
        <dbReference type="ARBA" id="ARBA00004613"/>
    </source>
</evidence>
<evidence type="ECO:0000256" key="9">
    <source>
        <dbReference type="RuleBase" id="RU368031"/>
    </source>
</evidence>
<dbReference type="PANTHER" id="PTHR33285:SF37">
    <property type="entry name" value="PHYTOSULFOKINE"/>
    <property type="match status" value="1"/>
</dbReference>
<comment type="PTM">
    <text evidence="9">Sulfation is important for activity and for the binding to a putative membrane receptor.</text>
</comment>
<evidence type="ECO:0000313" key="10">
    <source>
        <dbReference type="EMBL" id="KAL3354421.1"/>
    </source>
</evidence>
<evidence type="ECO:0000256" key="3">
    <source>
        <dbReference type="ARBA" id="ARBA00022473"/>
    </source>
</evidence>
<dbReference type="Pfam" id="PF06404">
    <property type="entry name" value="PSK"/>
    <property type="match status" value="1"/>
</dbReference>
<dbReference type="GO" id="GO:0008283">
    <property type="term" value="P:cell population proliferation"/>
    <property type="evidence" value="ECO:0007669"/>
    <property type="project" value="UniProtKB-UniRule"/>
</dbReference>
<keyword evidence="7 9" id="KW-0221">Differentiation</keyword>
<dbReference type="AlphaFoldDB" id="A0ABD2TE82"/>
<evidence type="ECO:0000313" key="11">
    <source>
        <dbReference type="Proteomes" id="UP001627284"/>
    </source>
</evidence>
<evidence type="ECO:0000256" key="6">
    <source>
        <dbReference type="ARBA" id="ARBA00022729"/>
    </source>
</evidence>
<accession>A0ABD2TE82</accession>
<reference evidence="10 11" key="1">
    <citation type="submission" date="2024-05" db="EMBL/GenBank/DDBJ databases">
        <title>De novo assembly of an allotetraploid wild potato.</title>
        <authorList>
            <person name="Hosaka A.J."/>
        </authorList>
    </citation>
    <scope>NUCLEOTIDE SEQUENCE [LARGE SCALE GENOMIC DNA]</scope>
    <source>
        <tissue evidence="10">Young leaves</tissue>
    </source>
</reference>
<dbReference type="PANTHER" id="PTHR33285">
    <property type="entry name" value="PHYTOSULFOKINES 3"/>
    <property type="match status" value="1"/>
</dbReference>
<dbReference type="GO" id="GO:0030154">
    <property type="term" value="P:cell differentiation"/>
    <property type="evidence" value="ECO:0007669"/>
    <property type="project" value="UniProtKB-UniRule"/>
</dbReference>
<keyword evidence="11" id="KW-1185">Reference proteome</keyword>
<gene>
    <name evidence="10" type="ORF">AABB24_018860</name>
</gene>
<evidence type="ECO:0000256" key="4">
    <source>
        <dbReference type="ARBA" id="ARBA00022525"/>
    </source>
</evidence>
<dbReference type="EMBL" id="JBJKTR010000011">
    <property type="protein sequence ID" value="KAL3354421.1"/>
    <property type="molecule type" value="Genomic_DNA"/>
</dbReference>
<comment type="caution">
    <text evidence="10">The sequence shown here is derived from an EMBL/GenBank/DDBJ whole genome shotgun (WGS) entry which is preliminary data.</text>
</comment>
<keyword evidence="4 9" id="KW-0964">Secreted</keyword>
<evidence type="ECO:0000256" key="7">
    <source>
        <dbReference type="ARBA" id="ARBA00022782"/>
    </source>
</evidence>
<keyword evidence="6 9" id="KW-0732">Signal</keyword>
<dbReference type="GO" id="GO:0008083">
    <property type="term" value="F:growth factor activity"/>
    <property type="evidence" value="ECO:0007669"/>
    <property type="project" value="UniProtKB-UniRule"/>
</dbReference>
<keyword evidence="5 9" id="KW-0765">Sulfation</keyword>
<comment type="function">
    <text evidence="9">Promotes plant cell differentiation, organogenesis and somatic embryogenesis as well as cell proliferation.</text>
</comment>
<dbReference type="Proteomes" id="UP001627284">
    <property type="component" value="Unassembled WGS sequence"/>
</dbReference>
<keyword evidence="3 9" id="KW-0217">Developmental protein</keyword>
<organism evidence="10 11">
    <name type="scientific">Solanum stoloniferum</name>
    <dbReference type="NCBI Taxonomy" id="62892"/>
    <lineage>
        <taxon>Eukaryota</taxon>
        <taxon>Viridiplantae</taxon>
        <taxon>Streptophyta</taxon>
        <taxon>Embryophyta</taxon>
        <taxon>Tracheophyta</taxon>
        <taxon>Spermatophyta</taxon>
        <taxon>Magnoliopsida</taxon>
        <taxon>eudicotyledons</taxon>
        <taxon>Gunneridae</taxon>
        <taxon>Pentapetalae</taxon>
        <taxon>asterids</taxon>
        <taxon>lamiids</taxon>
        <taxon>Solanales</taxon>
        <taxon>Solanaceae</taxon>
        <taxon>Solanoideae</taxon>
        <taxon>Solaneae</taxon>
        <taxon>Solanum</taxon>
    </lineage>
</organism>
<dbReference type="InterPro" id="IPR009438">
    <property type="entry name" value="Phytosulfokine"/>
</dbReference>